<keyword evidence="3 4" id="KW-0505">Motor protein</keyword>
<dbReference type="GO" id="GO:0007018">
    <property type="term" value="P:microtubule-based movement"/>
    <property type="evidence" value="ECO:0007669"/>
    <property type="project" value="InterPro"/>
</dbReference>
<evidence type="ECO:0000256" key="3">
    <source>
        <dbReference type="PROSITE-ProRule" id="PRU00283"/>
    </source>
</evidence>
<dbReference type="Pfam" id="PF00225">
    <property type="entry name" value="Kinesin"/>
    <property type="match status" value="1"/>
</dbReference>
<dbReference type="SUPFAM" id="SSF52540">
    <property type="entry name" value="P-loop containing nucleoside triphosphate hydrolases"/>
    <property type="match status" value="1"/>
</dbReference>
<keyword evidence="8" id="KW-1185">Reference proteome</keyword>
<evidence type="ECO:0000313" key="7">
    <source>
        <dbReference type="EMBL" id="PVH23751.1"/>
    </source>
</evidence>
<dbReference type="SMART" id="SM00129">
    <property type="entry name" value="KISc"/>
    <property type="match status" value="1"/>
</dbReference>
<dbReference type="InterPro" id="IPR019821">
    <property type="entry name" value="Kinesin_motor_CS"/>
</dbReference>
<evidence type="ECO:0000256" key="1">
    <source>
        <dbReference type="ARBA" id="ARBA00022741"/>
    </source>
</evidence>
<gene>
    <name evidence="7" type="ORF">CXQ85_004044</name>
</gene>
<feature type="coiled-coil region" evidence="5">
    <location>
        <begin position="375"/>
        <end position="438"/>
    </location>
</feature>
<keyword evidence="5" id="KW-0175">Coiled coil</keyword>
<organism evidence="7 8">
    <name type="scientific">Candidozyma haemuli</name>
    <dbReference type="NCBI Taxonomy" id="45357"/>
    <lineage>
        <taxon>Eukaryota</taxon>
        <taxon>Fungi</taxon>
        <taxon>Dikarya</taxon>
        <taxon>Ascomycota</taxon>
        <taxon>Saccharomycotina</taxon>
        <taxon>Pichiomycetes</taxon>
        <taxon>Metschnikowiaceae</taxon>
        <taxon>Candidozyma</taxon>
    </lineage>
</organism>
<dbReference type="STRING" id="45357.A0A2V1B2P3"/>
<evidence type="ECO:0000256" key="4">
    <source>
        <dbReference type="RuleBase" id="RU000394"/>
    </source>
</evidence>
<evidence type="ECO:0000256" key="2">
    <source>
        <dbReference type="ARBA" id="ARBA00022840"/>
    </source>
</evidence>
<dbReference type="InterPro" id="IPR027417">
    <property type="entry name" value="P-loop_NTPase"/>
</dbReference>
<dbReference type="Gene3D" id="3.40.850.10">
    <property type="entry name" value="Kinesin motor domain"/>
    <property type="match status" value="1"/>
</dbReference>
<dbReference type="GeneID" id="37009374"/>
<keyword evidence="1 3" id="KW-0547">Nucleotide-binding</keyword>
<evidence type="ECO:0000313" key="8">
    <source>
        <dbReference type="Proteomes" id="UP000244309"/>
    </source>
</evidence>
<dbReference type="OrthoDB" id="3176171at2759"/>
<dbReference type="VEuPathDB" id="FungiDB:CXQ85_004044"/>
<dbReference type="PROSITE" id="PS50067">
    <property type="entry name" value="KINESIN_MOTOR_2"/>
    <property type="match status" value="1"/>
</dbReference>
<dbReference type="PROSITE" id="PS00411">
    <property type="entry name" value="KINESIN_MOTOR_1"/>
    <property type="match status" value="1"/>
</dbReference>
<dbReference type="GO" id="GO:0005524">
    <property type="term" value="F:ATP binding"/>
    <property type="evidence" value="ECO:0007669"/>
    <property type="project" value="UniProtKB-UniRule"/>
</dbReference>
<keyword evidence="4" id="KW-0493">Microtubule</keyword>
<keyword evidence="2 3" id="KW-0067">ATP-binding</keyword>
<proteinExistence type="inferred from homology"/>
<name>A0A2V1B2P3_9ASCO</name>
<dbReference type="EMBL" id="PKFO01000011">
    <property type="protein sequence ID" value="PVH23751.1"/>
    <property type="molecule type" value="Genomic_DNA"/>
</dbReference>
<dbReference type="GO" id="GO:0003777">
    <property type="term" value="F:microtubule motor activity"/>
    <property type="evidence" value="ECO:0007669"/>
    <property type="project" value="InterPro"/>
</dbReference>
<accession>A0A2V1B2P3</accession>
<dbReference type="PRINTS" id="PR00380">
    <property type="entry name" value="KINESINHEAVY"/>
</dbReference>
<dbReference type="RefSeq" id="XP_025344691.1">
    <property type="nucleotide sequence ID" value="XM_025487675.1"/>
</dbReference>
<dbReference type="InterPro" id="IPR036961">
    <property type="entry name" value="Kinesin_motor_dom_sf"/>
</dbReference>
<dbReference type="PANTHER" id="PTHR47117">
    <property type="entry name" value="STAR-RELATED LIPID TRANSFER PROTEIN 9"/>
    <property type="match status" value="1"/>
</dbReference>
<dbReference type="AlphaFoldDB" id="A0A2V1B2P3"/>
<evidence type="ECO:0000259" key="6">
    <source>
        <dbReference type="PROSITE" id="PS50067"/>
    </source>
</evidence>
<dbReference type="InterPro" id="IPR001752">
    <property type="entry name" value="Kinesin_motor_dom"/>
</dbReference>
<dbReference type="Proteomes" id="UP000244309">
    <property type="component" value="Unassembled WGS sequence"/>
</dbReference>
<comment type="similarity">
    <text evidence="3 4">Belongs to the TRAFAC class myosin-kinesin ATPase superfamily. Kinesin family.</text>
</comment>
<evidence type="ECO:0000256" key="5">
    <source>
        <dbReference type="SAM" id="Coils"/>
    </source>
</evidence>
<dbReference type="GO" id="GO:0008017">
    <property type="term" value="F:microtubule binding"/>
    <property type="evidence" value="ECO:0007669"/>
    <property type="project" value="InterPro"/>
</dbReference>
<comment type="caution">
    <text evidence="7">The sequence shown here is derived from an EMBL/GenBank/DDBJ whole genome shotgun (WGS) entry which is preliminary data.</text>
</comment>
<reference evidence="7 8" key="1">
    <citation type="submission" date="2017-12" db="EMBL/GenBank/DDBJ databases">
        <title>Genome Sequence of a Multidrug-Resistant Candida haemulonii Isolate from a Patient with Chronic Leg Ulcers in Israel.</title>
        <authorList>
            <person name="Chow N.A."/>
            <person name="Gade L."/>
            <person name="Batra D."/>
            <person name="Rowe L.A."/>
            <person name="Ben-Ami R."/>
            <person name="Loparev V.N."/>
            <person name="Litvintseva A.P."/>
        </authorList>
    </citation>
    <scope>NUCLEOTIDE SEQUENCE [LARGE SCALE GENOMIC DNA]</scope>
    <source>
        <strain evidence="7 8">B11899</strain>
    </source>
</reference>
<dbReference type="GO" id="GO:0005874">
    <property type="term" value="C:microtubule"/>
    <property type="evidence" value="ECO:0007669"/>
    <property type="project" value="UniProtKB-KW"/>
</dbReference>
<sequence>MNESNNVKVIVRLRPPLPREEGSDECLVEMPAGEKGSTILKTSETASKKYIFDECVYSYSTAEEHYMDNADFYRASGPQLIEHFFQGYNVCLLAYGQTGSGKTYTMMGHQKSPGLIPLMVRDILRHKEDLVQNRINCELCLSYVEIYNEKVKDLLNGSKQCRVREHPTMGSYVEGLAEVTVGSYEQFMALLDKGNGNRTVASTQMNVSSSRSHAVITLSLKQTKYTSEDALDVGEPDEEVLSSIRLVDLAGSERLHKTGSFGQADRMKEGTQINKSLTVLGRCINILAQNNPNKPSVVPYRDSILTYLLRENLAGNSKTAMIFCVSPFDYEETQQTLNYANQVKNIKTRAKANTSSIASAPIEWEKFKEMDKSVVETLKDRIRDLTEQLDEARSDTPVETASLIKYLDREAQKQNFEVKYLKSILSSQNRQVEELKAQNTYLHKELLGSGQAESQRRKNLLKQQMDPFIKTCALENTRVKEILSLFDPEKVL</sequence>
<protein>
    <recommendedName>
        <fullName evidence="4">Kinesin-like protein</fullName>
    </recommendedName>
</protein>
<feature type="domain" description="Kinesin motor" evidence="6">
    <location>
        <begin position="6"/>
        <end position="346"/>
    </location>
</feature>
<feature type="binding site" evidence="3">
    <location>
        <begin position="96"/>
        <end position="103"/>
    </location>
    <ligand>
        <name>ATP</name>
        <dbReference type="ChEBI" id="CHEBI:30616"/>
    </ligand>
</feature>